<evidence type="ECO:0000313" key="2">
    <source>
        <dbReference type="Proteomes" id="UP000053467"/>
    </source>
</evidence>
<accession>A0A101I2R5</accession>
<gene>
    <name evidence="1" type="ORF">XE03_0451</name>
</gene>
<comment type="caution">
    <text evidence="1">The sequence shown here is derived from an EMBL/GenBank/DDBJ whole genome shotgun (WGS) entry which is preliminary data.</text>
</comment>
<dbReference type="EMBL" id="LGGX01000002">
    <property type="protein sequence ID" value="KUK87932.1"/>
    <property type="molecule type" value="Genomic_DNA"/>
</dbReference>
<reference evidence="2" key="1">
    <citation type="journal article" date="2015" name="MBio">
        <title>Genome-Resolved Metagenomic Analysis Reveals Roles for Candidate Phyla and Other Microbial Community Members in Biogeochemical Transformations in Oil Reservoirs.</title>
        <authorList>
            <person name="Hu P."/>
            <person name="Tom L."/>
            <person name="Singh A."/>
            <person name="Thomas B.C."/>
            <person name="Baker B.J."/>
            <person name="Piceno Y.M."/>
            <person name="Andersen G.L."/>
            <person name="Banfield J.F."/>
        </authorList>
    </citation>
    <scope>NUCLEOTIDE SEQUENCE [LARGE SCALE GENOMIC DNA]</scope>
</reference>
<dbReference type="AlphaFoldDB" id="A0A101I2R5"/>
<evidence type="ECO:0000313" key="1">
    <source>
        <dbReference type="EMBL" id="KUK87932.1"/>
    </source>
</evidence>
<organism evidence="1 2">
    <name type="scientific">candidate division TA06 bacterium 34_109</name>
    <dbReference type="NCBI Taxonomy" id="1635277"/>
    <lineage>
        <taxon>Bacteria</taxon>
        <taxon>Bacteria division TA06</taxon>
    </lineage>
</organism>
<dbReference type="Proteomes" id="UP000053467">
    <property type="component" value="Unassembled WGS sequence"/>
</dbReference>
<sequence length="114" mass="13514">MDEKFFFLLIITFLSSNFIFSLEYEYTYPLEFKENNLDGIDIYKDITDPLGWYKYYAEFACGLSPLNLYSDFLINVIYNPDSVIQGESLLVKIILQHMLKTMLEFQGIQFQVME</sequence>
<proteinExistence type="predicted"/>
<name>A0A101I2R5_UNCT6</name>
<protein>
    <submittedName>
        <fullName evidence="1">Uncharacterized protein</fullName>
    </submittedName>
</protein>